<evidence type="ECO:0000313" key="3">
    <source>
        <dbReference type="Proteomes" id="UP000323439"/>
    </source>
</evidence>
<name>A0A1G5WV02_9EURY</name>
<keyword evidence="2" id="KW-0808">Transferase</keyword>
<keyword evidence="2" id="KW-0489">Methyltransferase</keyword>
<dbReference type="InterPro" id="IPR029063">
    <property type="entry name" value="SAM-dependent_MTases_sf"/>
</dbReference>
<keyword evidence="3" id="KW-1185">Reference proteome</keyword>
<dbReference type="InterPro" id="IPR013216">
    <property type="entry name" value="Methyltransf_11"/>
</dbReference>
<dbReference type="Pfam" id="PF08241">
    <property type="entry name" value="Methyltransf_11"/>
    <property type="match status" value="1"/>
</dbReference>
<dbReference type="SUPFAM" id="SSF53335">
    <property type="entry name" value="S-adenosyl-L-methionine-dependent methyltransferases"/>
    <property type="match status" value="1"/>
</dbReference>
<dbReference type="EMBL" id="FMXB01000013">
    <property type="protein sequence ID" value="SDA61822.1"/>
    <property type="molecule type" value="Genomic_DNA"/>
</dbReference>
<feature type="domain" description="Methyltransferase type 11" evidence="1">
    <location>
        <begin position="62"/>
        <end position="114"/>
    </location>
</feature>
<dbReference type="GO" id="GO:0008757">
    <property type="term" value="F:S-adenosylmethionine-dependent methyltransferase activity"/>
    <property type="evidence" value="ECO:0007669"/>
    <property type="project" value="InterPro"/>
</dbReference>
<protein>
    <submittedName>
        <fullName evidence="2">Methyltransferase domain-containing protein</fullName>
    </submittedName>
</protein>
<evidence type="ECO:0000259" key="1">
    <source>
        <dbReference type="Pfam" id="PF08241"/>
    </source>
</evidence>
<proteinExistence type="predicted"/>
<dbReference type="AlphaFoldDB" id="A0A1G5WV02"/>
<accession>A0A1G5WV02</accession>
<dbReference type="Gene3D" id="3.40.50.150">
    <property type="entry name" value="Vaccinia Virus protein VP39"/>
    <property type="match status" value="1"/>
</dbReference>
<dbReference type="CDD" id="cd02440">
    <property type="entry name" value="AdoMet_MTases"/>
    <property type="match status" value="1"/>
</dbReference>
<gene>
    <name evidence="2" type="ORF">SAMN02910315_01717</name>
</gene>
<dbReference type="OrthoDB" id="77093at2157"/>
<evidence type="ECO:0000313" key="2">
    <source>
        <dbReference type="EMBL" id="SDA61822.1"/>
    </source>
</evidence>
<organism evidence="2 3">
    <name type="scientific">Methanobrevibacter millerae</name>
    <dbReference type="NCBI Taxonomy" id="230361"/>
    <lineage>
        <taxon>Archaea</taxon>
        <taxon>Methanobacteriati</taxon>
        <taxon>Methanobacteriota</taxon>
        <taxon>Methanomada group</taxon>
        <taxon>Methanobacteria</taxon>
        <taxon>Methanobacteriales</taxon>
        <taxon>Methanobacteriaceae</taxon>
        <taxon>Methanobrevibacter</taxon>
    </lineage>
</organism>
<sequence length="202" mass="23394">MHKTTHDKMLWFKNIYLNSSKDLDILDIGSLDTSGKNYNYRSIFDLPNWNYVGLDFIDGDNVDILVDDIYNILEIEDTSYDVIISGQLFEHLEFFWITMSEISRILKPGGFCCIIAPSSGPKHGLKYDCYRFYEDGMAALARYVDFEILHVSTNHADEAKPWYDTCLVAKKPDSYINDFIELDNRISNIESKLDMILSDLNK</sequence>
<dbReference type="GO" id="GO:0032259">
    <property type="term" value="P:methylation"/>
    <property type="evidence" value="ECO:0007669"/>
    <property type="project" value="UniProtKB-KW"/>
</dbReference>
<dbReference type="RefSeq" id="WP_149732243.1">
    <property type="nucleotide sequence ID" value="NZ_FMXB01000013.1"/>
</dbReference>
<dbReference type="Proteomes" id="UP000323439">
    <property type="component" value="Unassembled WGS sequence"/>
</dbReference>
<reference evidence="2 3" key="1">
    <citation type="submission" date="2016-10" db="EMBL/GenBank/DDBJ databases">
        <authorList>
            <person name="Varghese N."/>
            <person name="Submissions S."/>
        </authorList>
    </citation>
    <scope>NUCLEOTIDE SEQUENCE [LARGE SCALE GENOMIC DNA]</scope>
    <source>
        <strain evidence="2 3">DSM 16643</strain>
    </source>
</reference>